<feature type="compositionally biased region" description="Basic and acidic residues" evidence="1">
    <location>
        <begin position="23"/>
        <end position="32"/>
    </location>
</feature>
<proteinExistence type="predicted"/>
<dbReference type="SUPFAM" id="SSF46689">
    <property type="entry name" value="Homeodomain-like"/>
    <property type="match status" value="1"/>
</dbReference>
<feature type="region of interest" description="Disordered" evidence="1">
    <location>
        <begin position="609"/>
        <end position="630"/>
    </location>
</feature>
<organism evidence="3 4">
    <name type="scientific">Aspergillus lucknowensis</name>
    <dbReference type="NCBI Taxonomy" id="176173"/>
    <lineage>
        <taxon>Eukaryota</taxon>
        <taxon>Fungi</taxon>
        <taxon>Dikarya</taxon>
        <taxon>Ascomycota</taxon>
        <taxon>Pezizomycotina</taxon>
        <taxon>Eurotiomycetes</taxon>
        <taxon>Eurotiomycetidae</taxon>
        <taxon>Eurotiales</taxon>
        <taxon>Aspergillaceae</taxon>
        <taxon>Aspergillus</taxon>
        <taxon>Aspergillus subgen. Nidulantes</taxon>
    </lineage>
</organism>
<gene>
    <name evidence="3" type="ORF">BJX67DRAFT_105548</name>
</gene>
<protein>
    <recommendedName>
        <fullName evidence="2">SANT domain-containing protein</fullName>
    </recommendedName>
</protein>
<dbReference type="InterPro" id="IPR017884">
    <property type="entry name" value="SANT_dom"/>
</dbReference>
<dbReference type="CDD" id="cd00167">
    <property type="entry name" value="SANT"/>
    <property type="match status" value="1"/>
</dbReference>
<dbReference type="PANTHER" id="PTHR28079">
    <property type="entry name" value="RNA POLYMERASE I-SPECIFIC TRANSCRIPTION INITIATION FACTOR RRN5"/>
    <property type="match status" value="1"/>
</dbReference>
<feature type="compositionally biased region" description="Acidic residues" evidence="1">
    <location>
        <begin position="611"/>
        <end position="623"/>
    </location>
</feature>
<reference evidence="3 4" key="1">
    <citation type="submission" date="2024-07" db="EMBL/GenBank/DDBJ databases">
        <title>Section-level genome sequencing and comparative genomics of Aspergillus sections Usti and Cavernicolus.</title>
        <authorList>
            <consortium name="Lawrence Berkeley National Laboratory"/>
            <person name="Nybo J.L."/>
            <person name="Vesth T.C."/>
            <person name="Theobald S."/>
            <person name="Frisvad J.C."/>
            <person name="Larsen T.O."/>
            <person name="Kjaerboelling I."/>
            <person name="Rothschild-Mancinelli K."/>
            <person name="Lyhne E.K."/>
            <person name="Kogle M.E."/>
            <person name="Barry K."/>
            <person name="Clum A."/>
            <person name="Na H."/>
            <person name="Ledsgaard L."/>
            <person name="Lin J."/>
            <person name="Lipzen A."/>
            <person name="Kuo A."/>
            <person name="Riley R."/>
            <person name="Mondo S."/>
            <person name="Labutti K."/>
            <person name="Haridas S."/>
            <person name="Pangalinan J."/>
            <person name="Salamov A.A."/>
            <person name="Simmons B.A."/>
            <person name="Magnuson J.K."/>
            <person name="Chen J."/>
            <person name="Drula E."/>
            <person name="Henrissat B."/>
            <person name="Wiebenga A."/>
            <person name="Lubbers R.J."/>
            <person name="Gomes A.C."/>
            <person name="Macurrencykelacurrency M.R."/>
            <person name="Stajich J."/>
            <person name="Grigoriev I.V."/>
            <person name="Mortensen U.H."/>
            <person name="De Vries R.P."/>
            <person name="Baker S.E."/>
            <person name="Andersen M.R."/>
        </authorList>
    </citation>
    <scope>NUCLEOTIDE SEQUENCE [LARGE SCALE GENOMIC DNA]</scope>
    <source>
        <strain evidence="3 4">CBS 449.75</strain>
    </source>
</reference>
<dbReference type="InterPro" id="IPR001005">
    <property type="entry name" value="SANT/Myb"/>
</dbReference>
<evidence type="ECO:0000313" key="3">
    <source>
        <dbReference type="EMBL" id="KAL2867164.1"/>
    </source>
</evidence>
<dbReference type="InterPro" id="IPR009057">
    <property type="entry name" value="Homeodomain-like_sf"/>
</dbReference>
<name>A0ABR4LSR2_9EURO</name>
<feature type="compositionally biased region" description="Low complexity" evidence="1">
    <location>
        <begin position="388"/>
        <end position="404"/>
    </location>
</feature>
<feature type="region of interest" description="Disordered" evidence="1">
    <location>
        <begin position="1"/>
        <end position="32"/>
    </location>
</feature>
<feature type="region of interest" description="Disordered" evidence="1">
    <location>
        <begin position="439"/>
        <end position="463"/>
    </location>
</feature>
<keyword evidence="4" id="KW-1185">Reference proteome</keyword>
<dbReference type="PANTHER" id="PTHR28079:SF1">
    <property type="entry name" value="RNA POLYMERASE I-SPECIFIC TRANSCRIPTION INITIATION FACTOR RRN5"/>
    <property type="match status" value="1"/>
</dbReference>
<feature type="region of interest" description="Disordered" evidence="1">
    <location>
        <begin position="380"/>
        <end position="427"/>
    </location>
</feature>
<feature type="domain" description="SANT" evidence="2">
    <location>
        <begin position="70"/>
        <end position="122"/>
    </location>
</feature>
<comment type="caution">
    <text evidence="3">The sequence shown here is derived from an EMBL/GenBank/DDBJ whole genome shotgun (WGS) entry which is preliminary data.</text>
</comment>
<sequence length="630" mass="71024">MSSSSRSGLESDDDVTDTSIAPRAERGSRSKVLRDLRSSLSNQSVEAYGSLFNEQDVPNTEEDSYNLTQDGIVVWTPQEKQLFYHALDRNGRDGIREIAASVESKSELEVQEYIRLLQKGVRRQHFNDTRTRLATMGDIPAAAEISEECCKSLDEYAELLGLAEQAEEDIVGKLKHKNLWIINRKVAKQLEISASSNGTRNLLNVGEVAPHADTQSEPVNSAECSAELHAASDVFKMTNWIDLSERLFMNFGGPRLEDNWVNVAFKRETPSMTADAFTSFYDIALGVTSRLVQATHFFAASRVRRSRGTSRPSARAVRSSDVKKAARALNMRSSSSDFWIGLARRCSLDVVDPRHTRAWGRISLDHDEVEALLSRKALPKEPYEMDTLSPASQEPSDSSSSERLSSLDEDSGSSEDEHAEAVDRQNSAVEEQRCWVALGKRPPDSLDTQTLVGLPPRPTAKRKTMQELVGWRDQTLPRSEWEEYGYETVDLEREFKRQPKRARRETSIRAPSSSKAREQEPPDIGNQMIDQAEFHIDDSEPEIPLVSPKRNSRSSITRRSSRNQKPVSYTLSSLFNIDAEMEIDSESEREGLRNLDNRQARIKINSRVEEFNGEDGDGDDEWYESPWSSP</sequence>
<accession>A0ABR4LSR2</accession>
<dbReference type="EMBL" id="JBFXLQ010000020">
    <property type="protein sequence ID" value="KAL2867164.1"/>
    <property type="molecule type" value="Genomic_DNA"/>
</dbReference>
<dbReference type="Proteomes" id="UP001610432">
    <property type="component" value="Unassembled WGS sequence"/>
</dbReference>
<dbReference type="GeneID" id="98139318"/>
<feature type="region of interest" description="Disordered" evidence="1">
    <location>
        <begin position="487"/>
        <end position="568"/>
    </location>
</feature>
<dbReference type="Gene3D" id="1.10.10.60">
    <property type="entry name" value="Homeodomain-like"/>
    <property type="match status" value="1"/>
</dbReference>
<dbReference type="PROSITE" id="PS51293">
    <property type="entry name" value="SANT"/>
    <property type="match status" value="1"/>
</dbReference>
<evidence type="ECO:0000313" key="4">
    <source>
        <dbReference type="Proteomes" id="UP001610432"/>
    </source>
</evidence>
<evidence type="ECO:0000259" key="2">
    <source>
        <dbReference type="PROSITE" id="PS51293"/>
    </source>
</evidence>
<dbReference type="RefSeq" id="XP_070886143.1">
    <property type="nucleotide sequence ID" value="XM_071024246.1"/>
</dbReference>
<dbReference type="InterPro" id="IPR039601">
    <property type="entry name" value="Rrn5"/>
</dbReference>
<evidence type="ECO:0000256" key="1">
    <source>
        <dbReference type="SAM" id="MobiDB-lite"/>
    </source>
</evidence>